<accession>A0A8H5D3X3</accession>
<evidence type="ECO:0000313" key="2">
    <source>
        <dbReference type="EMBL" id="KAF5353165.1"/>
    </source>
</evidence>
<feature type="compositionally biased region" description="Basic and acidic residues" evidence="1">
    <location>
        <begin position="290"/>
        <end position="334"/>
    </location>
</feature>
<comment type="caution">
    <text evidence="2">The sequence shown here is derived from an EMBL/GenBank/DDBJ whole genome shotgun (WGS) entry which is preliminary data.</text>
</comment>
<gene>
    <name evidence="2" type="ORF">D9757_012649</name>
</gene>
<sequence length="404" mass="46636">MAMRALFLCAADDRRRFGKFEIGACASQLTVKLFGAFLENPQLQKEKTSKESLLAFWGYTQVDRFAQNLLRRVKVLDDWFCTQERCWSNRFLFHSSYLILHCCTVLTVFRAGLKPERRVVRLPLLHPHQGSISAMATLRVASDAPTLHHTVVSALSIAHTLTGPMRSPFSNGRITSRGDAAVGLPVDCVGIRLPVAPMTSAICTGTSVHQHDSFGKPMTTLIPRNREMRWRQWLGQLMKYCFVHEEYLGRRFRAREDPEEMARQTRVEVRTAYRAWEKVQARAAEEQKEAAEKKRKKAEAYPEKLRQEEVRRKTAEEERRKKATEAEAERMRKAEAKRRKEAARSVKDMKRQMKFVNEYKQSSASFDKRNSSESDRASFQILPWPVLIDRSALTPTLITWKSVE</sequence>
<dbReference type="OrthoDB" id="3265210at2759"/>
<dbReference type="AlphaFoldDB" id="A0A8H5D3X3"/>
<organism evidence="2 3">
    <name type="scientific">Collybiopsis confluens</name>
    <dbReference type="NCBI Taxonomy" id="2823264"/>
    <lineage>
        <taxon>Eukaryota</taxon>
        <taxon>Fungi</taxon>
        <taxon>Dikarya</taxon>
        <taxon>Basidiomycota</taxon>
        <taxon>Agaricomycotina</taxon>
        <taxon>Agaricomycetes</taxon>
        <taxon>Agaricomycetidae</taxon>
        <taxon>Agaricales</taxon>
        <taxon>Marasmiineae</taxon>
        <taxon>Omphalotaceae</taxon>
        <taxon>Collybiopsis</taxon>
    </lineage>
</organism>
<dbReference type="EMBL" id="JAACJN010000270">
    <property type="protein sequence ID" value="KAF5353165.1"/>
    <property type="molecule type" value="Genomic_DNA"/>
</dbReference>
<evidence type="ECO:0000256" key="1">
    <source>
        <dbReference type="SAM" id="MobiDB-lite"/>
    </source>
</evidence>
<proteinExistence type="predicted"/>
<evidence type="ECO:0000313" key="3">
    <source>
        <dbReference type="Proteomes" id="UP000518752"/>
    </source>
</evidence>
<name>A0A8H5D3X3_9AGAR</name>
<keyword evidence="3" id="KW-1185">Reference proteome</keyword>
<dbReference type="Proteomes" id="UP000518752">
    <property type="component" value="Unassembled WGS sequence"/>
</dbReference>
<reference evidence="2 3" key="1">
    <citation type="journal article" date="2020" name="ISME J.">
        <title>Uncovering the hidden diversity of litter-decomposition mechanisms in mushroom-forming fungi.</title>
        <authorList>
            <person name="Floudas D."/>
            <person name="Bentzer J."/>
            <person name="Ahren D."/>
            <person name="Johansson T."/>
            <person name="Persson P."/>
            <person name="Tunlid A."/>
        </authorList>
    </citation>
    <scope>NUCLEOTIDE SEQUENCE [LARGE SCALE GENOMIC DNA]</scope>
    <source>
        <strain evidence="2 3">CBS 406.79</strain>
    </source>
</reference>
<protein>
    <submittedName>
        <fullName evidence="2">Uncharacterized protein</fullName>
    </submittedName>
</protein>
<feature type="region of interest" description="Disordered" evidence="1">
    <location>
        <begin position="290"/>
        <end position="349"/>
    </location>
</feature>